<sequence>MNSPSTRARSPLAPRRRGFTLVELLVVIVIIAILIALLLPAINGAVRTAKVAAASAEINQIAQALAQFKAQYGVDPPSRIVLSETGNYSPAYLGNTLAPLGPRSVSYLRRIWPKMTLSTTGPLSASQIPGGWYDFNGDNKAPTIANGLLTSGQIHVLDGAECLVFFLGGLPGIVDGAYTTTGFSKNPSNPAINSNITPLGANRSSPTFEFRPGRLNDNYPVFANGTTGNGFPEYSDNLSASGTPQPFVYFSSYEGAGYDPDDVNYAEEGALKDGTVVNATWAATGQPSSGIGSIFFNEVNGSFAPNPYTNGAPIVSTGNTVNPEYINKNSFQIISAGIDGQFGPGGGYKANATDPLVFNAAAAMPVNLAPSMRQREQDNVTNFKGGRLD</sequence>
<dbReference type="InterPro" id="IPR045584">
    <property type="entry name" value="Pilin-like"/>
</dbReference>
<keyword evidence="1" id="KW-0488">Methylation</keyword>
<keyword evidence="4" id="KW-1185">Reference proteome</keyword>
<keyword evidence="2" id="KW-1133">Transmembrane helix</keyword>
<gene>
    <name evidence="3" type="primary">xcpT_16</name>
    <name evidence="3" type="ORF">BSF38_04148</name>
</gene>
<dbReference type="AlphaFoldDB" id="A0A1U7CUN1"/>
<keyword evidence="2" id="KW-0812">Transmembrane</keyword>
<dbReference type="PRINTS" id="PR00813">
    <property type="entry name" value="BCTERIALGSPG"/>
</dbReference>
<dbReference type="EMBL" id="CP019082">
    <property type="protein sequence ID" value="APW62599.1"/>
    <property type="molecule type" value="Genomic_DNA"/>
</dbReference>
<evidence type="ECO:0000313" key="3">
    <source>
        <dbReference type="EMBL" id="APW62599.1"/>
    </source>
</evidence>
<evidence type="ECO:0000256" key="2">
    <source>
        <dbReference type="SAM" id="Phobius"/>
    </source>
</evidence>
<organism evidence="3 4">
    <name type="scientific">Paludisphaera borealis</name>
    <dbReference type="NCBI Taxonomy" id="1387353"/>
    <lineage>
        <taxon>Bacteria</taxon>
        <taxon>Pseudomonadati</taxon>
        <taxon>Planctomycetota</taxon>
        <taxon>Planctomycetia</taxon>
        <taxon>Isosphaerales</taxon>
        <taxon>Isosphaeraceae</taxon>
        <taxon>Paludisphaera</taxon>
    </lineage>
</organism>
<accession>A0A1U7CUN1</accession>
<dbReference type="Gene3D" id="3.30.700.10">
    <property type="entry name" value="Glycoprotein, Type 4 Pilin"/>
    <property type="match status" value="1"/>
</dbReference>
<dbReference type="Pfam" id="PF07963">
    <property type="entry name" value="N_methyl"/>
    <property type="match status" value="1"/>
</dbReference>
<proteinExistence type="predicted"/>
<dbReference type="InterPro" id="IPR012902">
    <property type="entry name" value="N_methyl_site"/>
</dbReference>
<dbReference type="OrthoDB" id="283383at2"/>
<keyword evidence="2" id="KW-0472">Membrane</keyword>
<dbReference type="InterPro" id="IPR000983">
    <property type="entry name" value="Bac_GSPG_pilin"/>
</dbReference>
<dbReference type="GO" id="GO:0015627">
    <property type="term" value="C:type II protein secretion system complex"/>
    <property type="evidence" value="ECO:0007669"/>
    <property type="project" value="InterPro"/>
</dbReference>
<dbReference type="GO" id="GO:0015628">
    <property type="term" value="P:protein secretion by the type II secretion system"/>
    <property type="evidence" value="ECO:0007669"/>
    <property type="project" value="InterPro"/>
</dbReference>
<dbReference type="STRING" id="1387353.BSF38_04148"/>
<name>A0A1U7CUN1_9BACT</name>
<dbReference type="Proteomes" id="UP000186309">
    <property type="component" value="Chromosome"/>
</dbReference>
<feature type="transmembrane region" description="Helical" evidence="2">
    <location>
        <begin position="21"/>
        <end position="42"/>
    </location>
</feature>
<evidence type="ECO:0000256" key="1">
    <source>
        <dbReference type="ARBA" id="ARBA00022481"/>
    </source>
</evidence>
<evidence type="ECO:0000313" key="4">
    <source>
        <dbReference type="Proteomes" id="UP000186309"/>
    </source>
</evidence>
<reference evidence="4" key="1">
    <citation type="submission" date="2016-12" db="EMBL/GenBank/DDBJ databases">
        <title>Comparative genomics of four Isosphaeraceae planctomycetes: a common pool of plasmids and glycoside hydrolase genes.</title>
        <authorList>
            <person name="Ivanova A."/>
        </authorList>
    </citation>
    <scope>NUCLEOTIDE SEQUENCE [LARGE SCALE GENOMIC DNA]</scope>
    <source>
        <strain evidence="4">PX4</strain>
    </source>
</reference>
<dbReference type="PANTHER" id="PTHR30093:SF2">
    <property type="entry name" value="TYPE II SECRETION SYSTEM PROTEIN H"/>
    <property type="match status" value="1"/>
</dbReference>
<dbReference type="KEGG" id="pbor:BSF38_04148"/>
<protein>
    <submittedName>
        <fullName evidence="3">Type II secretion system protein G</fullName>
    </submittedName>
</protein>
<dbReference type="PANTHER" id="PTHR30093">
    <property type="entry name" value="GENERAL SECRETION PATHWAY PROTEIN G"/>
    <property type="match status" value="1"/>
</dbReference>
<dbReference type="PROSITE" id="PS00409">
    <property type="entry name" value="PROKAR_NTER_METHYL"/>
    <property type="match status" value="1"/>
</dbReference>
<dbReference type="SUPFAM" id="SSF54523">
    <property type="entry name" value="Pili subunits"/>
    <property type="match status" value="1"/>
</dbReference>
<dbReference type="NCBIfam" id="TIGR02532">
    <property type="entry name" value="IV_pilin_GFxxxE"/>
    <property type="match status" value="1"/>
</dbReference>
<dbReference type="RefSeq" id="WP_076348810.1">
    <property type="nucleotide sequence ID" value="NZ_CP019082.1"/>
</dbReference>